<proteinExistence type="predicted"/>
<accession>A0A0A9GFJ2</accession>
<dbReference type="AlphaFoldDB" id="A0A0A9GFJ2"/>
<dbReference type="EMBL" id="GBRH01178463">
    <property type="protein sequence ID" value="JAE19433.1"/>
    <property type="molecule type" value="Transcribed_RNA"/>
</dbReference>
<organism evidence="1">
    <name type="scientific">Arundo donax</name>
    <name type="common">Giant reed</name>
    <name type="synonym">Donax arundinaceus</name>
    <dbReference type="NCBI Taxonomy" id="35708"/>
    <lineage>
        <taxon>Eukaryota</taxon>
        <taxon>Viridiplantae</taxon>
        <taxon>Streptophyta</taxon>
        <taxon>Embryophyta</taxon>
        <taxon>Tracheophyta</taxon>
        <taxon>Spermatophyta</taxon>
        <taxon>Magnoliopsida</taxon>
        <taxon>Liliopsida</taxon>
        <taxon>Poales</taxon>
        <taxon>Poaceae</taxon>
        <taxon>PACMAD clade</taxon>
        <taxon>Arundinoideae</taxon>
        <taxon>Arundineae</taxon>
        <taxon>Arundo</taxon>
    </lineage>
</organism>
<reference evidence="1" key="2">
    <citation type="journal article" date="2015" name="Data Brief">
        <title>Shoot transcriptome of the giant reed, Arundo donax.</title>
        <authorList>
            <person name="Barrero R.A."/>
            <person name="Guerrero F.D."/>
            <person name="Moolhuijzen P."/>
            <person name="Goolsby J.A."/>
            <person name="Tidwell J."/>
            <person name="Bellgard S.E."/>
            <person name="Bellgard M.I."/>
        </authorList>
    </citation>
    <scope>NUCLEOTIDE SEQUENCE</scope>
    <source>
        <tissue evidence="1">Shoot tissue taken approximately 20 cm above the soil surface</tissue>
    </source>
</reference>
<protein>
    <submittedName>
        <fullName evidence="1">Uncharacterized protein</fullName>
    </submittedName>
</protein>
<evidence type="ECO:0000313" key="1">
    <source>
        <dbReference type="EMBL" id="JAE19433.1"/>
    </source>
</evidence>
<sequence length="26" mass="2924">MTTMPLLPYHGAVSRALGGKWRWTHG</sequence>
<name>A0A0A9GFJ2_ARUDO</name>
<reference evidence="1" key="1">
    <citation type="submission" date="2014-09" db="EMBL/GenBank/DDBJ databases">
        <authorList>
            <person name="Magalhaes I.L.F."/>
            <person name="Oliveira U."/>
            <person name="Santos F.R."/>
            <person name="Vidigal T.H.D.A."/>
            <person name="Brescovit A.D."/>
            <person name="Santos A.J."/>
        </authorList>
    </citation>
    <scope>NUCLEOTIDE SEQUENCE</scope>
    <source>
        <tissue evidence="1">Shoot tissue taken approximately 20 cm above the soil surface</tissue>
    </source>
</reference>